<evidence type="ECO:0000256" key="1">
    <source>
        <dbReference type="SAM" id="SignalP"/>
    </source>
</evidence>
<reference evidence="2" key="1">
    <citation type="submission" date="2020-03" db="EMBL/GenBank/DDBJ databases">
        <title>A high-quality chromosome-level genome assembly of a woody plant with both climbing and erect habits, Rhamnella rubrinervis.</title>
        <authorList>
            <person name="Lu Z."/>
            <person name="Yang Y."/>
            <person name="Zhu X."/>
            <person name="Sun Y."/>
        </authorList>
    </citation>
    <scope>NUCLEOTIDE SEQUENCE</scope>
    <source>
        <strain evidence="2">BYM</strain>
        <tissue evidence="2">Leaf</tissue>
    </source>
</reference>
<feature type="chain" id="PRO_5035462882" evidence="1">
    <location>
        <begin position="32"/>
        <end position="113"/>
    </location>
</feature>
<organism evidence="2 3">
    <name type="scientific">Rhamnella rubrinervis</name>
    <dbReference type="NCBI Taxonomy" id="2594499"/>
    <lineage>
        <taxon>Eukaryota</taxon>
        <taxon>Viridiplantae</taxon>
        <taxon>Streptophyta</taxon>
        <taxon>Embryophyta</taxon>
        <taxon>Tracheophyta</taxon>
        <taxon>Spermatophyta</taxon>
        <taxon>Magnoliopsida</taxon>
        <taxon>eudicotyledons</taxon>
        <taxon>Gunneridae</taxon>
        <taxon>Pentapetalae</taxon>
        <taxon>rosids</taxon>
        <taxon>fabids</taxon>
        <taxon>Rosales</taxon>
        <taxon>Rhamnaceae</taxon>
        <taxon>rhamnoid group</taxon>
        <taxon>Rhamneae</taxon>
        <taxon>Rhamnella</taxon>
    </lineage>
</organism>
<gene>
    <name evidence="2" type="ORF">FNV43_RR24387</name>
</gene>
<proteinExistence type="predicted"/>
<dbReference type="OrthoDB" id="10559198at2759"/>
<dbReference type="Proteomes" id="UP000796880">
    <property type="component" value="Unassembled WGS sequence"/>
</dbReference>
<keyword evidence="1" id="KW-0732">Signal</keyword>
<comment type="caution">
    <text evidence="2">The sequence shown here is derived from an EMBL/GenBank/DDBJ whole genome shotgun (WGS) entry which is preliminary data.</text>
</comment>
<name>A0A8K0GT41_9ROSA</name>
<evidence type="ECO:0000313" key="3">
    <source>
        <dbReference type="Proteomes" id="UP000796880"/>
    </source>
</evidence>
<sequence>MANPSAAESTNPLTHLLFFTTVLLLVSSSSARLLSHVAETGRPALNLALPGEPLVEPALPCDMETGVKPGMGRFQPLRLGGGRKKYGPLILSMLPKGPVPSSGPSKRINGLKN</sequence>
<dbReference type="EMBL" id="VOIH02000011">
    <property type="protein sequence ID" value="KAF3433285.1"/>
    <property type="molecule type" value="Genomic_DNA"/>
</dbReference>
<dbReference type="AlphaFoldDB" id="A0A8K0GT41"/>
<feature type="signal peptide" evidence="1">
    <location>
        <begin position="1"/>
        <end position="31"/>
    </location>
</feature>
<protein>
    <submittedName>
        <fullName evidence="2">Uncharacterized protein</fullName>
    </submittedName>
</protein>
<evidence type="ECO:0000313" key="2">
    <source>
        <dbReference type="EMBL" id="KAF3433285.1"/>
    </source>
</evidence>
<accession>A0A8K0GT41</accession>
<keyword evidence="3" id="KW-1185">Reference proteome</keyword>